<reference evidence="3 4" key="1">
    <citation type="submission" date="2019-11" db="EMBL/GenBank/DDBJ databases">
        <authorList>
            <person name="Li J."/>
        </authorList>
    </citation>
    <scope>NUCLEOTIDE SEQUENCE [LARGE SCALE GENOMIC DNA]</scope>
    <source>
        <strain evidence="3 4">J4</strain>
    </source>
</reference>
<dbReference type="OrthoDB" id="2439649at2"/>
<keyword evidence="2" id="KW-0175">Coiled coil</keyword>
<evidence type="ECO:0000256" key="2">
    <source>
        <dbReference type="SAM" id="Coils"/>
    </source>
</evidence>
<evidence type="ECO:0000256" key="1">
    <source>
        <dbReference type="ARBA" id="ARBA00009108"/>
    </source>
</evidence>
<comment type="caution">
    <text evidence="3">The sequence shown here is derived from an EMBL/GenBank/DDBJ whole genome shotgun (WGS) entry which is preliminary data.</text>
</comment>
<dbReference type="PANTHER" id="PTHR37313">
    <property type="entry name" value="UPF0749 PROTEIN RV1825"/>
    <property type="match status" value="1"/>
</dbReference>
<evidence type="ECO:0000313" key="3">
    <source>
        <dbReference type="EMBL" id="MRG85488.1"/>
    </source>
</evidence>
<dbReference type="Pfam" id="PF05949">
    <property type="entry name" value="DUF881"/>
    <property type="match status" value="1"/>
</dbReference>
<dbReference type="EMBL" id="WJNH01000002">
    <property type="protein sequence ID" value="MRG85488.1"/>
    <property type="molecule type" value="Genomic_DNA"/>
</dbReference>
<name>A0A6G1X3T1_9BACI</name>
<dbReference type="Gene3D" id="3.30.70.1880">
    <property type="entry name" value="Protein of unknown function DUF881"/>
    <property type="match status" value="1"/>
</dbReference>
<dbReference type="RefSeq" id="WP_153727430.1">
    <property type="nucleotide sequence ID" value="NZ_WJNH01000002.1"/>
</dbReference>
<evidence type="ECO:0000313" key="4">
    <source>
        <dbReference type="Proteomes" id="UP000480185"/>
    </source>
</evidence>
<proteinExistence type="inferred from homology"/>
<dbReference type="PANTHER" id="PTHR37313:SF2">
    <property type="entry name" value="UPF0749 PROTEIN YLXX"/>
    <property type="match status" value="1"/>
</dbReference>
<accession>A0A6G1X3T1</accession>
<dbReference type="Proteomes" id="UP000480185">
    <property type="component" value="Unassembled WGS sequence"/>
</dbReference>
<comment type="similarity">
    <text evidence="1">Belongs to the UPF0749 family.</text>
</comment>
<gene>
    <name evidence="3" type="ORF">GH754_03985</name>
</gene>
<organism evidence="3 4">
    <name type="scientific">Salinibacillus xinjiangensis</name>
    <dbReference type="NCBI Taxonomy" id="1229268"/>
    <lineage>
        <taxon>Bacteria</taxon>
        <taxon>Bacillati</taxon>
        <taxon>Bacillota</taxon>
        <taxon>Bacilli</taxon>
        <taxon>Bacillales</taxon>
        <taxon>Bacillaceae</taxon>
        <taxon>Salinibacillus</taxon>
    </lineage>
</organism>
<sequence>MRKVIIAFVSLLIGLMVAILFQSNQQPEDRDTRDLWEIRTELRDKQMDQQNLYDQIREAEQTLEQYQRQSNEEQIETLKKSVEQLKVKAGLTEIDGRGIEIAVEPIFKESLDGQAYPTIPPELLYRLMNELYTYGATDIAIEQERIIDVSPIRVVNGTTYVNNRPLPPVPIKIYVLSRDSQKLLDYMQVSKVNDYFAVENLEISYRVDYHLTLPAYNHPTDLEWIEPVDSEEAGDS</sequence>
<protein>
    <submittedName>
        <fullName evidence="3">DUF881 domain-containing protein</fullName>
    </submittedName>
</protein>
<feature type="coiled-coil region" evidence="2">
    <location>
        <begin position="42"/>
        <end position="88"/>
    </location>
</feature>
<dbReference type="AlphaFoldDB" id="A0A6G1X3T1"/>
<dbReference type="InterPro" id="IPR010273">
    <property type="entry name" value="DUF881"/>
</dbReference>
<keyword evidence="4" id="KW-1185">Reference proteome</keyword>